<organism evidence="1 2">
    <name type="scientific">Lepeophtheirus salmonis</name>
    <name type="common">Salmon louse</name>
    <name type="synonym">Caligus salmonis</name>
    <dbReference type="NCBI Taxonomy" id="72036"/>
    <lineage>
        <taxon>Eukaryota</taxon>
        <taxon>Metazoa</taxon>
        <taxon>Ecdysozoa</taxon>
        <taxon>Arthropoda</taxon>
        <taxon>Crustacea</taxon>
        <taxon>Multicrustacea</taxon>
        <taxon>Hexanauplia</taxon>
        <taxon>Copepoda</taxon>
        <taxon>Siphonostomatoida</taxon>
        <taxon>Caligidae</taxon>
        <taxon>Lepeophtheirus</taxon>
    </lineage>
</organism>
<accession>A0A7R8CPL7</accession>
<dbReference type="AlphaFoldDB" id="A0A7R8CPL7"/>
<evidence type="ECO:0000313" key="1">
    <source>
        <dbReference type="EMBL" id="CAF2887636.1"/>
    </source>
</evidence>
<reference evidence="1" key="1">
    <citation type="submission" date="2021-02" db="EMBL/GenBank/DDBJ databases">
        <authorList>
            <person name="Bekaert M."/>
        </authorList>
    </citation>
    <scope>NUCLEOTIDE SEQUENCE</scope>
    <source>
        <strain evidence="1">IoA-00</strain>
    </source>
</reference>
<gene>
    <name evidence="1" type="ORF">LSAA_7222</name>
</gene>
<proteinExistence type="predicted"/>
<dbReference type="Proteomes" id="UP000675881">
    <property type="component" value="Chromosome 3"/>
</dbReference>
<dbReference type="EMBL" id="HG994582">
    <property type="protein sequence ID" value="CAF2887636.1"/>
    <property type="molecule type" value="Genomic_DNA"/>
</dbReference>
<keyword evidence="2" id="KW-1185">Reference proteome</keyword>
<evidence type="ECO:0000313" key="2">
    <source>
        <dbReference type="Proteomes" id="UP000675881"/>
    </source>
</evidence>
<protein>
    <submittedName>
        <fullName evidence="1">(salmon louse) hypothetical protein</fullName>
    </submittedName>
</protein>
<sequence>MKIVYSIVLLVSITPYVSSIPSARRFEKVQNVFTSSRINPVDVHPQLFQTSDGRLFALRSPPSQKNILSSNDKLYQTQDGRIIRINEGGSSILANEDWNSDLEVTRGLTLNEEQEEDWTNDPIEEDLRESTLQRAENLFTPFVVNDNAFQGVNEGQRFKIVRNENFRIPARQGLRVIDDNASRIRNDNLKDNSRLLSIQNQRPLRVRLLGNSNGGSNRQQVIRSPNYSLSEDTATGYFAFPSAGISYRYK</sequence>
<name>A0A7R8CPL7_LEPSM</name>